<name>A0A2W2C4V6_9ACTN</name>
<protein>
    <recommendedName>
        <fullName evidence="1">GIY-YIG domain-containing protein</fullName>
    </recommendedName>
</protein>
<reference evidence="2 3" key="1">
    <citation type="submission" date="2018-01" db="EMBL/GenBank/DDBJ databases">
        <title>Draft genome sequence of Jiangella sp. GTF31.</title>
        <authorList>
            <person name="Sahin N."/>
            <person name="Ay H."/>
            <person name="Saygin H."/>
        </authorList>
    </citation>
    <scope>NUCLEOTIDE SEQUENCE [LARGE SCALE GENOMIC DNA]</scope>
    <source>
        <strain evidence="2 3">GTF31</strain>
    </source>
</reference>
<dbReference type="Proteomes" id="UP000248764">
    <property type="component" value="Unassembled WGS sequence"/>
</dbReference>
<proteinExistence type="predicted"/>
<sequence>MYLKRYRDLEHNKKKASEWARQYNRRKRLERLADNPAMNRASYVYRLYDRDGALLYVGRTYQDSWSQRKATHRATKRWWPDVDEERTRLEPFETRLASEEAELKAIAEEDPLHNKAGKKDA</sequence>
<dbReference type="AlphaFoldDB" id="A0A2W2C4V6"/>
<evidence type="ECO:0000259" key="1">
    <source>
        <dbReference type="PROSITE" id="PS50164"/>
    </source>
</evidence>
<evidence type="ECO:0000313" key="2">
    <source>
        <dbReference type="EMBL" id="PZF83239.1"/>
    </source>
</evidence>
<evidence type="ECO:0000313" key="3">
    <source>
        <dbReference type="Proteomes" id="UP000248764"/>
    </source>
</evidence>
<dbReference type="RefSeq" id="WP_111255137.1">
    <property type="nucleotide sequence ID" value="NZ_POTW01000027.1"/>
</dbReference>
<accession>A0A2W2C4V6</accession>
<dbReference type="InterPro" id="IPR000305">
    <property type="entry name" value="GIY-YIG_endonuc"/>
</dbReference>
<organism evidence="2 3">
    <name type="scientific">Jiangella anatolica</name>
    <dbReference type="NCBI Taxonomy" id="2670374"/>
    <lineage>
        <taxon>Bacteria</taxon>
        <taxon>Bacillati</taxon>
        <taxon>Actinomycetota</taxon>
        <taxon>Actinomycetes</taxon>
        <taxon>Jiangellales</taxon>
        <taxon>Jiangellaceae</taxon>
        <taxon>Jiangella</taxon>
    </lineage>
</organism>
<gene>
    <name evidence="2" type="ORF">C1I92_13255</name>
</gene>
<keyword evidence="3" id="KW-1185">Reference proteome</keyword>
<dbReference type="PROSITE" id="PS50164">
    <property type="entry name" value="GIY_YIG"/>
    <property type="match status" value="1"/>
</dbReference>
<comment type="caution">
    <text evidence="2">The sequence shown here is derived from an EMBL/GenBank/DDBJ whole genome shotgun (WGS) entry which is preliminary data.</text>
</comment>
<feature type="domain" description="GIY-YIG" evidence="1">
    <location>
        <begin position="40"/>
        <end position="115"/>
    </location>
</feature>
<dbReference type="EMBL" id="POTW01000027">
    <property type="protein sequence ID" value="PZF83239.1"/>
    <property type="molecule type" value="Genomic_DNA"/>
</dbReference>